<proteinExistence type="inferred from homology"/>
<comment type="similarity">
    <text evidence="1">Belongs to the UPF0065 (bug) family.</text>
</comment>
<dbReference type="RefSeq" id="WP_318648720.1">
    <property type="nucleotide sequence ID" value="NZ_CP137852.1"/>
</dbReference>
<evidence type="ECO:0000313" key="3">
    <source>
        <dbReference type="Proteomes" id="UP001305521"/>
    </source>
</evidence>
<sequence length="325" mass="35746">MAHTLSRRHALAVGGAVLAAPHVASGQGRYPERPIRLIIPWAPGGSADAQLRSLGEQAGRLLGQPVVAENRGGAGGTLHAVHLAREARPDGYTIGQMHLSVIRRPFLVRNPQWDATTDFTNFIGLSGWLFGVAVAANSRFQTWQDMITYARANPGRVSFATSGIATTNHLTMEDIMARERIEMTHVTFRGASEAVPQVLGGQIDMIADSSVWAGPVEAGQMRLLSVWTADRVSRFPNAPTLRELGYDLVVTSNYGLCAPPRMDPGIVRLLHDAFHTALMGPENTRVRNQFDMPLVYYNTADYQEFVVQRAAYEREMVTRLGIRME</sequence>
<dbReference type="Gene3D" id="3.40.190.10">
    <property type="entry name" value="Periplasmic binding protein-like II"/>
    <property type="match status" value="1"/>
</dbReference>
<dbReference type="PANTHER" id="PTHR42928:SF5">
    <property type="entry name" value="BLR1237 PROTEIN"/>
    <property type="match status" value="1"/>
</dbReference>
<dbReference type="Gene3D" id="3.40.190.150">
    <property type="entry name" value="Bordetella uptake gene, domain 1"/>
    <property type="match status" value="1"/>
</dbReference>
<dbReference type="SUPFAM" id="SSF53850">
    <property type="entry name" value="Periplasmic binding protein-like II"/>
    <property type="match status" value="1"/>
</dbReference>
<dbReference type="Pfam" id="PF03401">
    <property type="entry name" value="TctC"/>
    <property type="match status" value="1"/>
</dbReference>
<dbReference type="Proteomes" id="UP001305521">
    <property type="component" value="Chromosome"/>
</dbReference>
<reference evidence="2 3" key="1">
    <citation type="submission" date="2023-11" db="EMBL/GenBank/DDBJ databases">
        <title>Arctic aerobic anoxygenic photoheterotroph Sediminicoccus rosea KRV36 adapts its photosynthesis to long days of polar summer.</title>
        <authorList>
            <person name="Tomasch J."/>
            <person name="Kopejtka K."/>
            <person name="Bily T."/>
            <person name="Gardiner A.T."/>
            <person name="Gardian Z."/>
            <person name="Shivaramu S."/>
            <person name="Koblizek M."/>
            <person name="Engelhardt F."/>
            <person name="Kaftan D."/>
        </authorList>
    </citation>
    <scope>NUCLEOTIDE SEQUENCE [LARGE SCALE GENOMIC DNA]</scope>
    <source>
        <strain evidence="2 3">R-30</strain>
    </source>
</reference>
<dbReference type="CDD" id="cd07012">
    <property type="entry name" value="PBP2_Bug_TTT"/>
    <property type="match status" value="1"/>
</dbReference>
<keyword evidence="3" id="KW-1185">Reference proteome</keyword>
<dbReference type="PANTHER" id="PTHR42928">
    <property type="entry name" value="TRICARBOXYLATE-BINDING PROTEIN"/>
    <property type="match status" value="1"/>
</dbReference>
<dbReference type="EMBL" id="CP137852">
    <property type="protein sequence ID" value="WPB84756.1"/>
    <property type="molecule type" value="Genomic_DNA"/>
</dbReference>
<organism evidence="2 3">
    <name type="scientific">Sediminicoccus rosea</name>
    <dbReference type="NCBI Taxonomy" id="1225128"/>
    <lineage>
        <taxon>Bacteria</taxon>
        <taxon>Pseudomonadati</taxon>
        <taxon>Pseudomonadota</taxon>
        <taxon>Alphaproteobacteria</taxon>
        <taxon>Acetobacterales</taxon>
        <taxon>Roseomonadaceae</taxon>
        <taxon>Sediminicoccus</taxon>
    </lineage>
</organism>
<dbReference type="InterPro" id="IPR005064">
    <property type="entry name" value="BUG"/>
</dbReference>
<protein>
    <submittedName>
        <fullName evidence="2">Tripartite tricarboxylate transporter substrate binding protein</fullName>
    </submittedName>
</protein>
<name>A0ABZ0PHJ3_9PROT</name>
<evidence type="ECO:0000313" key="2">
    <source>
        <dbReference type="EMBL" id="WPB84756.1"/>
    </source>
</evidence>
<gene>
    <name evidence="2" type="ORF">R9Z33_22015</name>
</gene>
<accession>A0ABZ0PHJ3</accession>
<evidence type="ECO:0000256" key="1">
    <source>
        <dbReference type="ARBA" id="ARBA00006987"/>
    </source>
</evidence>
<dbReference type="PIRSF" id="PIRSF017082">
    <property type="entry name" value="YflP"/>
    <property type="match status" value="1"/>
</dbReference>
<dbReference type="InterPro" id="IPR042100">
    <property type="entry name" value="Bug_dom1"/>
</dbReference>